<dbReference type="CDD" id="cd02440">
    <property type="entry name" value="AdoMet_MTases"/>
    <property type="match status" value="1"/>
</dbReference>
<dbReference type="Pfam" id="PF13847">
    <property type="entry name" value="Methyltransf_31"/>
    <property type="match status" value="1"/>
</dbReference>
<evidence type="ECO:0000313" key="5">
    <source>
        <dbReference type="EMBL" id="KAF7315498.1"/>
    </source>
</evidence>
<evidence type="ECO:0000256" key="1">
    <source>
        <dbReference type="ARBA" id="ARBA00022603"/>
    </source>
</evidence>
<evidence type="ECO:0000256" key="3">
    <source>
        <dbReference type="ARBA" id="ARBA00022691"/>
    </source>
</evidence>
<evidence type="ECO:0000256" key="2">
    <source>
        <dbReference type="ARBA" id="ARBA00022679"/>
    </source>
</evidence>
<reference evidence="5" key="1">
    <citation type="submission" date="2020-05" db="EMBL/GenBank/DDBJ databases">
        <title>Mycena genomes resolve the evolution of fungal bioluminescence.</title>
        <authorList>
            <person name="Tsai I.J."/>
        </authorList>
    </citation>
    <scope>NUCLEOTIDE SEQUENCE</scope>
    <source>
        <strain evidence="5">171206Taipei</strain>
    </source>
</reference>
<dbReference type="GO" id="GO:0008276">
    <property type="term" value="F:protein methyltransferase activity"/>
    <property type="evidence" value="ECO:0007669"/>
    <property type="project" value="InterPro"/>
</dbReference>
<dbReference type="EMBL" id="JACAZF010000001">
    <property type="protein sequence ID" value="KAF7315498.1"/>
    <property type="molecule type" value="Genomic_DNA"/>
</dbReference>
<accession>A0A8H6WHW0</accession>
<dbReference type="InterPro" id="IPR004556">
    <property type="entry name" value="HemK-like"/>
</dbReference>
<feature type="domain" description="Methyltransferase" evidence="4">
    <location>
        <begin position="86"/>
        <end position="174"/>
    </location>
</feature>
<dbReference type="InterPro" id="IPR029063">
    <property type="entry name" value="SAM-dependent_MTases_sf"/>
</dbReference>
<dbReference type="Gene3D" id="3.40.50.150">
    <property type="entry name" value="Vaccinia Virus protein VP39"/>
    <property type="match status" value="1"/>
</dbReference>
<name>A0A8H6WHW0_9AGAR</name>
<dbReference type="PANTHER" id="PTHR18895:SF74">
    <property type="entry name" value="MTRF1L RELEASE FACTOR GLUTAMINE METHYLTRANSFERASE"/>
    <property type="match status" value="1"/>
</dbReference>
<dbReference type="OrthoDB" id="269872at2759"/>
<protein>
    <submittedName>
        <fullName evidence="5">S-adenosyl-L-methionine-dependent methyltransferase</fullName>
    </submittedName>
</protein>
<dbReference type="PANTHER" id="PTHR18895">
    <property type="entry name" value="HEMK METHYLTRANSFERASE"/>
    <property type="match status" value="1"/>
</dbReference>
<evidence type="ECO:0000313" key="6">
    <source>
        <dbReference type="Proteomes" id="UP000636479"/>
    </source>
</evidence>
<dbReference type="InterPro" id="IPR050320">
    <property type="entry name" value="N5-glutamine_MTase"/>
</dbReference>
<dbReference type="Proteomes" id="UP000636479">
    <property type="component" value="Unassembled WGS sequence"/>
</dbReference>
<dbReference type="GeneID" id="59340127"/>
<keyword evidence="1 5" id="KW-0489">Methyltransferase</keyword>
<dbReference type="GO" id="GO:0005739">
    <property type="term" value="C:mitochondrion"/>
    <property type="evidence" value="ECO:0007669"/>
    <property type="project" value="TreeGrafter"/>
</dbReference>
<comment type="caution">
    <text evidence="5">The sequence shown here is derived from an EMBL/GenBank/DDBJ whole genome shotgun (WGS) entry which is preliminary data.</text>
</comment>
<dbReference type="GO" id="GO:0032259">
    <property type="term" value="P:methylation"/>
    <property type="evidence" value="ECO:0007669"/>
    <property type="project" value="UniProtKB-KW"/>
</dbReference>
<dbReference type="InterPro" id="IPR025714">
    <property type="entry name" value="Methyltranfer_dom"/>
</dbReference>
<keyword evidence="6" id="KW-1185">Reference proteome</keyword>
<dbReference type="SUPFAM" id="SSF53335">
    <property type="entry name" value="S-adenosyl-L-methionine-dependent methyltransferases"/>
    <property type="match status" value="1"/>
</dbReference>
<dbReference type="NCBIfam" id="TIGR00536">
    <property type="entry name" value="hemK_fam"/>
    <property type="match status" value="1"/>
</dbReference>
<organism evidence="5 6">
    <name type="scientific">Mycena indigotica</name>
    <dbReference type="NCBI Taxonomy" id="2126181"/>
    <lineage>
        <taxon>Eukaryota</taxon>
        <taxon>Fungi</taxon>
        <taxon>Dikarya</taxon>
        <taxon>Basidiomycota</taxon>
        <taxon>Agaricomycotina</taxon>
        <taxon>Agaricomycetes</taxon>
        <taxon>Agaricomycetidae</taxon>
        <taxon>Agaricales</taxon>
        <taxon>Marasmiineae</taxon>
        <taxon>Mycenaceae</taxon>
        <taxon>Mycena</taxon>
    </lineage>
</organism>
<proteinExistence type="predicted"/>
<keyword evidence="2 5" id="KW-0808">Transferase</keyword>
<dbReference type="Gene3D" id="1.10.8.10">
    <property type="entry name" value="DNA helicase RuvA subunit, C-terminal domain"/>
    <property type="match status" value="1"/>
</dbReference>
<keyword evidence="3" id="KW-0949">S-adenosyl-L-methionine</keyword>
<evidence type="ECO:0000259" key="4">
    <source>
        <dbReference type="Pfam" id="PF13847"/>
    </source>
</evidence>
<dbReference type="RefSeq" id="XP_037225521.1">
    <property type="nucleotide sequence ID" value="XM_037357611.1"/>
</dbReference>
<dbReference type="AlphaFoldDB" id="A0A8H6WHW0"/>
<sequence>MTFSQLVARLGRRQAALELKWMKAASQKQPLEEMLARRVVGEPLQYILETQPFGSLILKTKPPTLIPRPETEHWTIRLAELLQKTNSAKKVLDLGTGSGCIPLLLCALLPAGTITAFGIDHSPTAVQLAQENAAVTESERRGNTFQAIQASFLDPLFPQPHLGLAPPFDVVTSNPPYISWQEYLSLPNSVRDYEDPTALFGGPEGLDFYHAIARLISTDGFLSPSAVVAVEVGHDQAEQVQTIFRTVSHLNSTIWTDPWNKNRTVVLEH</sequence>
<gene>
    <name evidence="5" type="ORF">MIND_00065100</name>
</gene>